<name>A0A2T5BWY5_9BACT</name>
<accession>A0A2T5BWY5</accession>
<proteinExistence type="predicted"/>
<sequence>MRFWDVYNRGEWGRTAGWSFKLAVVVLLLVAGYGPVAAQQDPMFTQYMNNILSINPAYASVGTSLEFNALSRNQWVGIEGAPVTNSLSVMQPLKRLSTGLGINFMSDKIGPVKQTSLFIDYSYKIRVGYRSYLAFGLKGGVNFYNTDTGELAYNDEGDPVLSEDVIRRFLPNFGIGFFLYNEQLFAGLSVPKLVQNQINKTGYSTQYTSKEELHVFGMLGYVWELNRDLKFKPYALVKVVPNVPVSVDLSAHFLFYDRLWLGANWRVGDAVGATAQFFITEQLKLGYAYDVTASDLNSFNKGTHEILVNFVLNRGRRRFISPRYF</sequence>
<organism evidence="1 2">
    <name type="scientific">Mangrovibacterium marinum</name>
    <dbReference type="NCBI Taxonomy" id="1639118"/>
    <lineage>
        <taxon>Bacteria</taxon>
        <taxon>Pseudomonadati</taxon>
        <taxon>Bacteroidota</taxon>
        <taxon>Bacteroidia</taxon>
        <taxon>Marinilabiliales</taxon>
        <taxon>Prolixibacteraceae</taxon>
        <taxon>Mangrovibacterium</taxon>
    </lineage>
</organism>
<protein>
    <submittedName>
        <fullName evidence="1">Type IX secretion system PorP/SprF family membrane protein</fullName>
    </submittedName>
</protein>
<dbReference type="InterPro" id="IPR019861">
    <property type="entry name" value="PorP/SprF_Bacteroidetes"/>
</dbReference>
<comment type="caution">
    <text evidence="1">The sequence shown here is derived from an EMBL/GenBank/DDBJ whole genome shotgun (WGS) entry which is preliminary data.</text>
</comment>
<dbReference type="OrthoDB" id="1320396at2"/>
<gene>
    <name evidence="1" type="ORF">C8N47_1332</name>
</gene>
<evidence type="ECO:0000313" key="1">
    <source>
        <dbReference type="EMBL" id="PTN04237.1"/>
    </source>
</evidence>
<dbReference type="Pfam" id="PF11751">
    <property type="entry name" value="PorP_SprF"/>
    <property type="match status" value="1"/>
</dbReference>
<reference evidence="1 2" key="1">
    <citation type="submission" date="2018-04" db="EMBL/GenBank/DDBJ databases">
        <title>Genomic Encyclopedia of Archaeal and Bacterial Type Strains, Phase II (KMG-II): from individual species to whole genera.</title>
        <authorList>
            <person name="Goeker M."/>
        </authorList>
    </citation>
    <scope>NUCLEOTIDE SEQUENCE [LARGE SCALE GENOMIC DNA]</scope>
    <source>
        <strain evidence="1 2">DSM 28823</strain>
    </source>
</reference>
<dbReference type="AlphaFoldDB" id="A0A2T5BWY5"/>
<keyword evidence="2" id="KW-1185">Reference proteome</keyword>
<dbReference type="NCBIfam" id="TIGR03519">
    <property type="entry name" value="T9SS_PorP_fam"/>
    <property type="match status" value="1"/>
</dbReference>
<dbReference type="Proteomes" id="UP000243525">
    <property type="component" value="Unassembled WGS sequence"/>
</dbReference>
<dbReference type="EMBL" id="QAAD01000033">
    <property type="protein sequence ID" value="PTN04237.1"/>
    <property type="molecule type" value="Genomic_DNA"/>
</dbReference>
<evidence type="ECO:0000313" key="2">
    <source>
        <dbReference type="Proteomes" id="UP000243525"/>
    </source>
</evidence>
<dbReference type="RefSeq" id="WP_107823906.1">
    <property type="nucleotide sequence ID" value="NZ_QAAD01000033.1"/>
</dbReference>